<accession>A0A7R8ZQ38</accession>
<proteinExistence type="predicted"/>
<organism evidence="1">
    <name type="scientific">Cyprideis torosa</name>
    <dbReference type="NCBI Taxonomy" id="163714"/>
    <lineage>
        <taxon>Eukaryota</taxon>
        <taxon>Metazoa</taxon>
        <taxon>Ecdysozoa</taxon>
        <taxon>Arthropoda</taxon>
        <taxon>Crustacea</taxon>
        <taxon>Oligostraca</taxon>
        <taxon>Ostracoda</taxon>
        <taxon>Podocopa</taxon>
        <taxon>Podocopida</taxon>
        <taxon>Cytherocopina</taxon>
        <taxon>Cytheroidea</taxon>
        <taxon>Cytherideidae</taxon>
        <taxon>Cyprideis</taxon>
    </lineage>
</organism>
<protein>
    <submittedName>
        <fullName evidence="1">Uncharacterized protein</fullName>
    </submittedName>
</protein>
<dbReference type="AlphaFoldDB" id="A0A7R8ZQ38"/>
<sequence length="74" mass="8501">MPSKSPTMGMLKKKASELGIYIQTHFTTLYHSRQHTSFGTARRPRHFQNPLINISITSLQDPSTVELVEEKSWN</sequence>
<dbReference type="EMBL" id="OB661133">
    <property type="protein sequence ID" value="CAD7227419.1"/>
    <property type="molecule type" value="Genomic_DNA"/>
</dbReference>
<evidence type="ECO:0000313" key="1">
    <source>
        <dbReference type="EMBL" id="CAD7227419.1"/>
    </source>
</evidence>
<reference evidence="1" key="1">
    <citation type="submission" date="2020-11" db="EMBL/GenBank/DDBJ databases">
        <authorList>
            <person name="Tran Van P."/>
        </authorList>
    </citation>
    <scope>NUCLEOTIDE SEQUENCE</scope>
</reference>
<name>A0A7R8ZQ38_9CRUS</name>
<gene>
    <name evidence="1" type="ORF">CTOB1V02_LOCUS5326</name>
</gene>